<evidence type="ECO:0000313" key="1">
    <source>
        <dbReference type="EMBL" id="ALP00633.1"/>
    </source>
</evidence>
<protein>
    <submittedName>
        <fullName evidence="1">Uncharacterized protein</fullName>
    </submittedName>
</protein>
<sequence>MEMARAMLHEKGLPNKQKLSIRQCICSTELPLKQAKLSFWLFTETKTLKHKVGAFTTLSTFPSASLCGLSQTAMEAYLLPSYHSLVARDEFDTRRRQPLRDSCEMKPVLANSLLVQRQNFPSPARDSTVALEIVKPIFLTLPSYYTMH</sequence>
<reference evidence="1" key="1">
    <citation type="journal article" date="2016" name="PLoS ONE">
        <title>Genome Sequences of Populus tremula Chloroplast and Mitochondrion: Implications for Holistic Poplar Breeding.</title>
        <authorList>
            <person name="Kersten B."/>
            <person name="Faivre Rampant P."/>
            <person name="Mader M."/>
            <person name="Le Paslier M.C."/>
            <person name="Bounon R."/>
            <person name="Berard A."/>
            <person name="Vettori C."/>
            <person name="Schroeder H."/>
            <person name="Leple J.C."/>
            <person name="Fladung M."/>
        </authorList>
    </citation>
    <scope>NUCLEOTIDE SEQUENCE</scope>
</reference>
<keyword evidence="1" id="KW-0496">Mitochondrion</keyword>
<accession>A0A0S2PJ35</accession>
<proteinExistence type="predicted"/>
<dbReference type="EMBL" id="KT337313">
    <property type="protein sequence ID" value="ALP00633.1"/>
    <property type="molecule type" value="Genomic_DNA"/>
</dbReference>
<geneLocation type="mitochondrion" evidence="1"/>
<dbReference type="AlphaFoldDB" id="A0A0S2PJ35"/>
<name>A0A0S2PJ35_POPTN</name>
<organism evidence="1">
    <name type="scientific">Populus tremula</name>
    <name type="common">European aspen</name>
    <dbReference type="NCBI Taxonomy" id="113636"/>
    <lineage>
        <taxon>Eukaryota</taxon>
        <taxon>Viridiplantae</taxon>
        <taxon>Streptophyta</taxon>
        <taxon>Embryophyta</taxon>
        <taxon>Tracheophyta</taxon>
        <taxon>Spermatophyta</taxon>
        <taxon>Magnoliopsida</taxon>
        <taxon>eudicotyledons</taxon>
        <taxon>Gunneridae</taxon>
        <taxon>Pentapetalae</taxon>
        <taxon>rosids</taxon>
        <taxon>fabids</taxon>
        <taxon>Malpighiales</taxon>
        <taxon>Salicaceae</taxon>
        <taxon>Saliceae</taxon>
        <taxon>Populus</taxon>
    </lineage>
</organism>